<proteinExistence type="predicted"/>
<reference evidence="1 3" key="1">
    <citation type="journal article" date="2015" name="Int. J. Syst. Evol. Microbiol.">
        <title>Exiguobacterium enclense sp. nov., isolated from sediment.</title>
        <authorList>
            <person name="Dastager S.G."/>
            <person name="Mawlankar R."/>
            <person name="Sonalkar V.V."/>
            <person name="Thorat M.N."/>
            <person name="Mual P."/>
            <person name="Verma A."/>
            <person name="Krishnamurthi S."/>
            <person name="Tang S.K."/>
            <person name="Li W.J."/>
        </authorList>
    </citation>
    <scope>NUCLEOTIDE SEQUENCE [LARGE SCALE GENOMIC DNA]</scope>
    <source>
        <strain evidence="1 3">NIO-1109</strain>
    </source>
</reference>
<reference evidence="2 4" key="2">
    <citation type="journal article" date="2016" name="Front. Microbiol.">
        <title>Genomic Resource of Rice Seed Associated Bacteria.</title>
        <authorList>
            <person name="Midha S."/>
            <person name="Bansal K."/>
            <person name="Sharma S."/>
            <person name="Kumar N."/>
            <person name="Patil P.P."/>
            <person name="Chaudhry V."/>
            <person name="Patil P.B."/>
        </authorList>
    </citation>
    <scope>NUCLEOTIDE SEQUENCE [LARGE SCALE GENOMIC DNA]</scope>
    <source>
        <strain evidence="2 4">RSA11</strain>
    </source>
</reference>
<evidence type="ECO:0000313" key="2">
    <source>
        <dbReference type="EMBL" id="KTR26815.1"/>
    </source>
</evidence>
<dbReference type="Proteomes" id="UP000072605">
    <property type="component" value="Unassembled WGS sequence"/>
</dbReference>
<name>A0A0V8GGG4_9BACL</name>
<dbReference type="AlphaFoldDB" id="A0A0V8GGG4"/>
<evidence type="ECO:0000313" key="3">
    <source>
        <dbReference type="Proteomes" id="UP000053797"/>
    </source>
</evidence>
<accession>A0A0V8GGG4</accession>
<comment type="caution">
    <text evidence="1">The sequence shown here is derived from an EMBL/GenBank/DDBJ whole genome shotgun (WGS) entry which is preliminary data.</text>
</comment>
<dbReference type="EMBL" id="LNQL01000002">
    <property type="protein sequence ID" value="KSU49242.1"/>
    <property type="molecule type" value="Genomic_DNA"/>
</dbReference>
<gene>
    <name evidence="1" type="ORF">AS033_07690</name>
    <name evidence="2" type="ORF">RSA11_08285</name>
</gene>
<dbReference type="Proteomes" id="UP000053797">
    <property type="component" value="Unassembled WGS sequence"/>
</dbReference>
<organism evidence="1 3">
    <name type="scientific">Exiguobacterium indicum</name>
    <dbReference type="NCBI Taxonomy" id="296995"/>
    <lineage>
        <taxon>Bacteria</taxon>
        <taxon>Bacillati</taxon>
        <taxon>Bacillota</taxon>
        <taxon>Bacilli</taxon>
        <taxon>Bacillales</taxon>
        <taxon>Bacillales Family XII. Incertae Sedis</taxon>
        <taxon>Exiguobacterium</taxon>
    </lineage>
</organism>
<dbReference type="EMBL" id="LDQV01000020">
    <property type="protein sequence ID" value="KTR26815.1"/>
    <property type="molecule type" value="Genomic_DNA"/>
</dbReference>
<evidence type="ECO:0000313" key="4">
    <source>
        <dbReference type="Proteomes" id="UP000072605"/>
    </source>
</evidence>
<sequence length="86" mass="9320">MGGANQYRATSEWPSELQTESLQWVVGSDGFLPLSGSTNQDNGPVRFKGDGVSIVNEGGTAGLPVLHVLHEWARRPFSYTIESNKS</sequence>
<evidence type="ECO:0000313" key="1">
    <source>
        <dbReference type="EMBL" id="KSU49242.1"/>
    </source>
</evidence>
<protein>
    <submittedName>
        <fullName evidence="1">Uncharacterized protein</fullName>
    </submittedName>
</protein>